<evidence type="ECO:0008006" key="4">
    <source>
        <dbReference type="Google" id="ProtNLM"/>
    </source>
</evidence>
<name>A0A2N1PU84_9BACT</name>
<dbReference type="InterPro" id="IPR012902">
    <property type="entry name" value="N_methyl_site"/>
</dbReference>
<organism evidence="2 3">
    <name type="scientific">Candidatus Wallbacteria bacterium HGW-Wallbacteria-1</name>
    <dbReference type="NCBI Taxonomy" id="2013854"/>
    <lineage>
        <taxon>Bacteria</taxon>
        <taxon>Candidatus Walliibacteriota</taxon>
    </lineage>
</organism>
<feature type="transmembrane region" description="Helical" evidence="1">
    <location>
        <begin position="12"/>
        <end position="34"/>
    </location>
</feature>
<evidence type="ECO:0000256" key="1">
    <source>
        <dbReference type="SAM" id="Phobius"/>
    </source>
</evidence>
<accession>A0A2N1PU84</accession>
<keyword evidence="1" id="KW-0812">Transmembrane</keyword>
<reference evidence="2 3" key="1">
    <citation type="journal article" date="2017" name="ISME J.">
        <title>Potential for microbial H2 and metal transformations associated with novel bacteria and archaea in deep terrestrial subsurface sediments.</title>
        <authorList>
            <person name="Hernsdorf A.W."/>
            <person name="Amano Y."/>
            <person name="Miyakawa K."/>
            <person name="Ise K."/>
            <person name="Suzuki Y."/>
            <person name="Anantharaman K."/>
            <person name="Probst A."/>
            <person name="Burstein D."/>
            <person name="Thomas B.C."/>
            <person name="Banfield J.F."/>
        </authorList>
    </citation>
    <scope>NUCLEOTIDE SEQUENCE [LARGE SCALE GENOMIC DNA]</scope>
    <source>
        <strain evidence="2">HGW-Wallbacteria-1</strain>
    </source>
</reference>
<dbReference type="NCBIfam" id="TIGR02532">
    <property type="entry name" value="IV_pilin_GFxxxE"/>
    <property type="match status" value="1"/>
</dbReference>
<dbReference type="EMBL" id="PGXC01000001">
    <property type="protein sequence ID" value="PKK91913.1"/>
    <property type="molecule type" value="Genomic_DNA"/>
</dbReference>
<keyword evidence="1" id="KW-0472">Membrane</keyword>
<evidence type="ECO:0000313" key="3">
    <source>
        <dbReference type="Proteomes" id="UP000233256"/>
    </source>
</evidence>
<dbReference type="AlphaFoldDB" id="A0A2N1PU84"/>
<evidence type="ECO:0000313" key="2">
    <source>
        <dbReference type="EMBL" id="PKK91913.1"/>
    </source>
</evidence>
<comment type="caution">
    <text evidence="2">The sequence shown here is derived from an EMBL/GenBank/DDBJ whole genome shotgun (WGS) entry which is preliminary data.</text>
</comment>
<sequence length="165" mass="18457">MIKRSLRAFTMIEVLVTVAIVGAALVPIISMMIFSQRGTTKISDFVIAQNLAIETMELYKNKDFDTIVQISEENDIKIGEKIEITGRSGQKYDSSGKGSKGPIITYPPDYARFRRQVLIENRQGQGTEATELKVIHVIVTWTDKQGRQVPSKIELKSVVVNEDAI</sequence>
<keyword evidence="1" id="KW-1133">Transmembrane helix</keyword>
<dbReference type="Proteomes" id="UP000233256">
    <property type="component" value="Unassembled WGS sequence"/>
</dbReference>
<protein>
    <recommendedName>
        <fullName evidence="4">Prepilin-type N-terminal cleavage/methylation domain-containing protein</fullName>
    </recommendedName>
</protein>
<proteinExistence type="predicted"/>
<gene>
    <name evidence="2" type="ORF">CVV64_00360</name>
</gene>